<feature type="domain" description="SPW repeat-containing integral membrane" evidence="2">
    <location>
        <begin position="13"/>
        <end position="106"/>
    </location>
</feature>
<keyword evidence="1" id="KW-0472">Membrane</keyword>
<evidence type="ECO:0000313" key="4">
    <source>
        <dbReference type="Proteomes" id="UP000549616"/>
    </source>
</evidence>
<evidence type="ECO:0000313" key="3">
    <source>
        <dbReference type="EMBL" id="NYI89872.1"/>
    </source>
</evidence>
<evidence type="ECO:0000259" key="2">
    <source>
        <dbReference type="Pfam" id="PF03779"/>
    </source>
</evidence>
<dbReference type="EMBL" id="JACCFK010000001">
    <property type="protein sequence ID" value="NYI89872.1"/>
    <property type="molecule type" value="Genomic_DNA"/>
</dbReference>
<gene>
    <name evidence="3" type="ORF">HNR02_003195</name>
</gene>
<dbReference type="Pfam" id="PF03779">
    <property type="entry name" value="SPW"/>
    <property type="match status" value="1"/>
</dbReference>
<name>A0A853B4Y9_9PSEU</name>
<dbReference type="RefSeq" id="WP_179773960.1">
    <property type="nucleotide sequence ID" value="NZ_JACCFK010000001.1"/>
</dbReference>
<evidence type="ECO:0000256" key="1">
    <source>
        <dbReference type="SAM" id="Phobius"/>
    </source>
</evidence>
<accession>A0A853B4Y9</accession>
<keyword evidence="1" id="KW-1133">Transmembrane helix</keyword>
<dbReference type="AlphaFoldDB" id="A0A853B4Y9"/>
<feature type="transmembrane region" description="Helical" evidence="1">
    <location>
        <begin position="94"/>
        <end position="115"/>
    </location>
</feature>
<comment type="caution">
    <text evidence="3">The sequence shown here is derived from an EMBL/GenBank/DDBJ whole genome shotgun (WGS) entry which is preliminary data.</text>
</comment>
<feature type="transmembrane region" description="Helical" evidence="1">
    <location>
        <begin position="37"/>
        <end position="54"/>
    </location>
</feature>
<protein>
    <submittedName>
        <fullName evidence="3">Uncharacterized membrane protein HdeD (DUF308 family)</fullName>
    </submittedName>
</protein>
<organism evidence="3 4">
    <name type="scientific">Amycolatopsis endophytica</name>
    <dbReference type="NCBI Taxonomy" id="860233"/>
    <lineage>
        <taxon>Bacteria</taxon>
        <taxon>Bacillati</taxon>
        <taxon>Actinomycetota</taxon>
        <taxon>Actinomycetes</taxon>
        <taxon>Pseudonocardiales</taxon>
        <taxon>Pseudonocardiaceae</taxon>
        <taxon>Amycolatopsis</taxon>
    </lineage>
</organism>
<keyword evidence="4" id="KW-1185">Reference proteome</keyword>
<dbReference type="InterPro" id="IPR005530">
    <property type="entry name" value="SPW"/>
</dbReference>
<proteinExistence type="predicted"/>
<feature type="transmembrane region" description="Helical" evidence="1">
    <location>
        <begin position="61"/>
        <end position="82"/>
    </location>
</feature>
<dbReference type="Proteomes" id="UP000549616">
    <property type="component" value="Unassembled WGS sequence"/>
</dbReference>
<reference evidence="3 4" key="1">
    <citation type="submission" date="2020-07" db="EMBL/GenBank/DDBJ databases">
        <title>Sequencing the genomes of 1000 actinobacteria strains.</title>
        <authorList>
            <person name="Klenk H.-P."/>
        </authorList>
    </citation>
    <scope>NUCLEOTIDE SEQUENCE [LARGE SCALE GENOMIC DNA]</scope>
    <source>
        <strain evidence="3 4">DSM 104006</strain>
    </source>
</reference>
<sequence>MAERPMRSWTRPHDWAEVVLGVVALLTPLWADTDTTAMWTMVVLGAVIALDGLLSLSMPGLVYGEGAQVVLGALLFIAPWVMTYTQLDVAAWSSWIIGALTAVAGLAALPVANAVHRGGATTAH</sequence>
<keyword evidence="1" id="KW-0812">Transmembrane</keyword>